<dbReference type="EMBL" id="JBHDIY010000002">
    <property type="protein sequence ID" value="MFL4469030.1"/>
    <property type="molecule type" value="Genomic_DNA"/>
</dbReference>
<sequence>MTEPKAPDNARFLENEVLKSITQKPSQSDFDKHINEMYADVAKRRAAMRSEGENPDISRHSLDRSASHLRRFLTEHYAAQADLLNRTLFCEFPTGSLNAETVAVSSGFLVLINSGISPFLRQVCEVIVRFERDSEGSIHPTEETISILADIFYAYISYGSSLAGPALLSGGESGLLAGTLAMACWHFVLCHEYGHIAAGHLEADGSRNMLPTPKGKVAVLSRQQEEEFQADAIGYKISLETPSLKTIDTSTLDRVLDGRFSGEDFAKAMRLKSALAAPYIFFSIVLVLEEIWSRSAKPSDDNALVQTHPPAKERIRGLAPVLFSLDVRHRSFASFGGKLGSIREEIAALVCDRLHR</sequence>
<accession>A0ABW8UPJ2</accession>
<evidence type="ECO:0000313" key="2">
    <source>
        <dbReference type="Proteomes" id="UP001627408"/>
    </source>
</evidence>
<proteinExistence type="predicted"/>
<protein>
    <recommendedName>
        <fullName evidence="3">IrrE N-terminal-like domain-containing protein</fullName>
    </recommendedName>
</protein>
<organism evidence="1 2">
    <name type="scientific">Tateyamaria armeniaca</name>
    <dbReference type="NCBI Taxonomy" id="2518930"/>
    <lineage>
        <taxon>Bacteria</taxon>
        <taxon>Pseudomonadati</taxon>
        <taxon>Pseudomonadota</taxon>
        <taxon>Alphaproteobacteria</taxon>
        <taxon>Rhodobacterales</taxon>
        <taxon>Roseobacteraceae</taxon>
        <taxon>Tateyamaria</taxon>
    </lineage>
</organism>
<name>A0ABW8UPJ2_9RHOB</name>
<dbReference type="RefSeq" id="WP_407590789.1">
    <property type="nucleotide sequence ID" value="NZ_JBHDIY010000002.1"/>
</dbReference>
<keyword evidence="2" id="KW-1185">Reference proteome</keyword>
<dbReference type="Proteomes" id="UP001627408">
    <property type="component" value="Unassembled WGS sequence"/>
</dbReference>
<evidence type="ECO:0000313" key="1">
    <source>
        <dbReference type="EMBL" id="MFL4469030.1"/>
    </source>
</evidence>
<evidence type="ECO:0008006" key="3">
    <source>
        <dbReference type="Google" id="ProtNLM"/>
    </source>
</evidence>
<comment type="caution">
    <text evidence="1">The sequence shown here is derived from an EMBL/GenBank/DDBJ whole genome shotgun (WGS) entry which is preliminary data.</text>
</comment>
<reference evidence="1 2" key="1">
    <citation type="submission" date="2024-08" db="EMBL/GenBank/DDBJ databases">
        <title>Tateyamaria sp. nov., isolated from marine algae.</title>
        <authorList>
            <person name="Choi B.J."/>
            <person name="Kim J.M."/>
            <person name="Lee J.K."/>
            <person name="Choi D.G."/>
            <person name="Bayburt H."/>
            <person name="Baek J.H."/>
            <person name="Han D.M."/>
            <person name="Jeon C.O."/>
        </authorList>
    </citation>
    <scope>NUCLEOTIDE SEQUENCE [LARGE SCALE GENOMIC DNA]</scope>
    <source>
        <strain evidence="1 2">KMU-156</strain>
    </source>
</reference>
<gene>
    <name evidence="1" type="ORF">ACERZ8_03770</name>
</gene>